<dbReference type="GO" id="GO:0051301">
    <property type="term" value="P:cell division"/>
    <property type="evidence" value="ECO:0007669"/>
    <property type="project" value="UniProtKB-KW"/>
</dbReference>
<evidence type="ECO:0000313" key="10">
    <source>
        <dbReference type="Proteomes" id="UP001182556"/>
    </source>
</evidence>
<comment type="similarity">
    <text evidence="1">Belongs to the APC5 family.</text>
</comment>
<dbReference type="EMBL" id="JAODAN010000001">
    <property type="protein sequence ID" value="KAK1927400.1"/>
    <property type="molecule type" value="Genomic_DNA"/>
</dbReference>
<dbReference type="AlphaFoldDB" id="A0AAD9FWJ0"/>
<evidence type="ECO:0000313" key="9">
    <source>
        <dbReference type="EMBL" id="KAK1927400.1"/>
    </source>
</evidence>
<feature type="coiled-coil region" evidence="7">
    <location>
        <begin position="95"/>
        <end position="156"/>
    </location>
</feature>
<comment type="caution">
    <text evidence="9">The sequence shown here is derived from an EMBL/GenBank/DDBJ whole genome shotgun (WGS) entry which is preliminary data.</text>
</comment>
<evidence type="ECO:0000256" key="6">
    <source>
        <dbReference type="ARBA" id="ARBA00023306"/>
    </source>
</evidence>
<dbReference type="GO" id="GO:0045842">
    <property type="term" value="P:positive regulation of mitotic metaphase/anaphase transition"/>
    <property type="evidence" value="ECO:0007669"/>
    <property type="project" value="TreeGrafter"/>
</dbReference>
<sequence>MSQSHKRRPNMPAQRLSDPALPLSIALAYLLVRVFPQNAHKPTAKVYSDGFVTAILALVSQEVFEIGDSPASFEQLRLAVEALIKPEMERIRRFNDKMRDRGQEVDEEREAAETDQSWLSDFAASFQDVPEGSAFLDNLEKEVRERINEDDEEEMTEFPEPIERRSPLGLFLRGVLLTLRRMSFTETANVSRQIGTWCGVRPGPSTFAGSRKHAMEDTLATRSTAMDQMTEAMGSGDYASSLESLRRFYDYQFPQAGRGKHQHALLNLASFHYSTGGMISAREAVNEAIRVARAEGDRLCLSQCISLSHRIEGKSTGPSTTGSMNISQNPITEPLIPQASTPMDELWSIKAALDLGEPAHVAQRRVYKALGRSLSSRIKQDDKQMQGWTTEHPFDEGAWHAAQSGLWTIMGSSTLAEIHDDLALECEDVRGDARLAVLLSRAERLANQGDHDAALSMLLDVDHLDGFNLDSYDRWAACVWAILRHRIELSGDLVSLDLITALKGAGPAERTATVQSTSQSKGTIPETVRSNLRKASKMTEAGQPAHSILPEVLSAMTLSSDLGLWPLYRLSVVTFAEVTLGMEGQGMARKSIEEVEKIWPELVTSRDEETIARAAIVLGKAMISIALDEHQPDLFDHAVHHLERALTSARRVGATTLILSITTLLSLVAEMQDDPDRASRVESEWEKARGEGTICASRLRDHVRQVGEIVKYAGVRVSERWE</sequence>
<organism evidence="9 10">
    <name type="scientific">Papiliotrema laurentii</name>
    <name type="common">Cryptococcus laurentii</name>
    <dbReference type="NCBI Taxonomy" id="5418"/>
    <lineage>
        <taxon>Eukaryota</taxon>
        <taxon>Fungi</taxon>
        <taxon>Dikarya</taxon>
        <taxon>Basidiomycota</taxon>
        <taxon>Agaricomycotina</taxon>
        <taxon>Tremellomycetes</taxon>
        <taxon>Tremellales</taxon>
        <taxon>Rhynchogastremaceae</taxon>
        <taxon>Papiliotrema</taxon>
    </lineage>
</organism>
<evidence type="ECO:0000256" key="7">
    <source>
        <dbReference type="SAM" id="Coils"/>
    </source>
</evidence>
<keyword evidence="5" id="KW-0833">Ubl conjugation pathway</keyword>
<evidence type="ECO:0000256" key="5">
    <source>
        <dbReference type="ARBA" id="ARBA00022786"/>
    </source>
</evidence>
<reference evidence="9" key="1">
    <citation type="submission" date="2023-02" db="EMBL/GenBank/DDBJ databases">
        <title>Identification and recombinant expression of a fungal hydrolase from Papiliotrema laurentii that hydrolyzes apple cutin and clears colloidal polyester polyurethane.</title>
        <authorList>
            <consortium name="DOE Joint Genome Institute"/>
            <person name="Roman V.A."/>
            <person name="Bojanowski C."/>
            <person name="Crable B.R."/>
            <person name="Wagner D.N."/>
            <person name="Hung C.S."/>
            <person name="Nadeau L.J."/>
            <person name="Schratz L."/>
            <person name="Haridas S."/>
            <person name="Pangilinan J."/>
            <person name="Lipzen A."/>
            <person name="Na H."/>
            <person name="Yan M."/>
            <person name="Ng V."/>
            <person name="Grigoriev I.V."/>
            <person name="Spatafora J.W."/>
            <person name="Barlow D."/>
            <person name="Biffinger J."/>
            <person name="Kelley-Loughnane N."/>
            <person name="Varaljay V.A."/>
            <person name="Crookes-Goodson W.J."/>
        </authorList>
    </citation>
    <scope>NUCLEOTIDE SEQUENCE</scope>
    <source>
        <strain evidence="9">5307AH</strain>
    </source>
</reference>
<dbReference type="PANTHER" id="PTHR12830">
    <property type="entry name" value="ANAPHASE-PROMOTING COMPLEX SUBUNIT 5"/>
    <property type="match status" value="1"/>
</dbReference>
<dbReference type="InterPro" id="IPR037679">
    <property type="entry name" value="Apc5"/>
</dbReference>
<dbReference type="GO" id="GO:0031145">
    <property type="term" value="P:anaphase-promoting complex-dependent catabolic process"/>
    <property type="evidence" value="ECO:0007669"/>
    <property type="project" value="TreeGrafter"/>
</dbReference>
<dbReference type="Proteomes" id="UP001182556">
    <property type="component" value="Unassembled WGS sequence"/>
</dbReference>
<evidence type="ECO:0000256" key="1">
    <source>
        <dbReference type="ARBA" id="ARBA00007450"/>
    </source>
</evidence>
<evidence type="ECO:0000259" key="8">
    <source>
        <dbReference type="Pfam" id="PF12862"/>
    </source>
</evidence>
<protein>
    <recommendedName>
        <fullName evidence="2">Anaphase-promoting complex subunit 5</fullName>
    </recommendedName>
</protein>
<name>A0AAD9FWJ0_PAPLA</name>
<keyword evidence="10" id="KW-1185">Reference proteome</keyword>
<dbReference type="Pfam" id="PF12862">
    <property type="entry name" value="ANAPC5"/>
    <property type="match status" value="1"/>
</dbReference>
<evidence type="ECO:0000256" key="3">
    <source>
        <dbReference type="ARBA" id="ARBA00022618"/>
    </source>
</evidence>
<evidence type="ECO:0000256" key="4">
    <source>
        <dbReference type="ARBA" id="ARBA00022776"/>
    </source>
</evidence>
<accession>A0AAD9FWJ0</accession>
<evidence type="ECO:0000256" key="2">
    <source>
        <dbReference type="ARBA" id="ARBA00016066"/>
    </source>
</evidence>
<gene>
    <name evidence="9" type="ORF">DB88DRAFT_29660</name>
</gene>
<keyword evidence="3" id="KW-0132">Cell division</keyword>
<keyword evidence="6" id="KW-0131">Cell cycle</keyword>
<proteinExistence type="inferred from homology"/>
<dbReference type="GO" id="GO:0070979">
    <property type="term" value="P:protein K11-linked ubiquitination"/>
    <property type="evidence" value="ECO:0007669"/>
    <property type="project" value="TreeGrafter"/>
</dbReference>
<dbReference type="InterPro" id="IPR026000">
    <property type="entry name" value="Apc5_dom"/>
</dbReference>
<dbReference type="PANTHER" id="PTHR12830:SF9">
    <property type="entry name" value="ANAPHASE-PROMOTING COMPLEX SUBUNIT 5"/>
    <property type="match status" value="1"/>
</dbReference>
<keyword evidence="7" id="KW-0175">Coiled coil</keyword>
<feature type="domain" description="Anaphase-promoting complex subunit 5" evidence="8">
    <location>
        <begin position="229"/>
        <end position="310"/>
    </location>
</feature>
<dbReference type="GO" id="GO:0005680">
    <property type="term" value="C:anaphase-promoting complex"/>
    <property type="evidence" value="ECO:0007669"/>
    <property type="project" value="InterPro"/>
</dbReference>
<keyword evidence="4" id="KW-0498">Mitosis</keyword>